<evidence type="ECO:0000313" key="3">
    <source>
        <dbReference type="EMBL" id="KAI0525051.1"/>
    </source>
</evidence>
<reference evidence="3" key="1">
    <citation type="journal article" date="2022" name="Front. Genet.">
        <title>Chromosome-Scale Assembly of the Dendrobium nobile Genome Provides Insights Into the Molecular Mechanism of the Biosynthesis of the Medicinal Active Ingredient of Dendrobium.</title>
        <authorList>
            <person name="Xu Q."/>
            <person name="Niu S.-C."/>
            <person name="Li K.-L."/>
            <person name="Zheng P.-J."/>
            <person name="Zhang X.-J."/>
            <person name="Jia Y."/>
            <person name="Liu Y."/>
            <person name="Niu Y.-X."/>
            <person name="Yu L.-H."/>
            <person name="Chen D.-F."/>
            <person name="Zhang G.-Q."/>
        </authorList>
    </citation>
    <scope>NUCLEOTIDE SEQUENCE</scope>
    <source>
        <tissue evidence="3">Leaf</tissue>
    </source>
</reference>
<feature type="region of interest" description="Disordered" evidence="1">
    <location>
        <begin position="107"/>
        <end position="126"/>
    </location>
</feature>
<evidence type="ECO:0008006" key="5">
    <source>
        <dbReference type="Google" id="ProtNLM"/>
    </source>
</evidence>
<keyword evidence="4" id="KW-1185">Reference proteome</keyword>
<protein>
    <recommendedName>
        <fullName evidence="5">ZCF37</fullName>
    </recommendedName>
</protein>
<keyword evidence="2" id="KW-0812">Transmembrane</keyword>
<organism evidence="3 4">
    <name type="scientific">Dendrobium nobile</name>
    <name type="common">Orchid</name>
    <dbReference type="NCBI Taxonomy" id="94219"/>
    <lineage>
        <taxon>Eukaryota</taxon>
        <taxon>Viridiplantae</taxon>
        <taxon>Streptophyta</taxon>
        <taxon>Embryophyta</taxon>
        <taxon>Tracheophyta</taxon>
        <taxon>Spermatophyta</taxon>
        <taxon>Magnoliopsida</taxon>
        <taxon>Liliopsida</taxon>
        <taxon>Asparagales</taxon>
        <taxon>Orchidaceae</taxon>
        <taxon>Epidendroideae</taxon>
        <taxon>Malaxideae</taxon>
        <taxon>Dendrobiinae</taxon>
        <taxon>Dendrobium</taxon>
    </lineage>
</organism>
<dbReference type="PANTHER" id="PTHR35275:SF1">
    <property type="entry name" value="OS07G0585900 PROTEIN"/>
    <property type="match status" value="1"/>
</dbReference>
<dbReference type="OrthoDB" id="1932497at2759"/>
<feature type="region of interest" description="Disordered" evidence="1">
    <location>
        <begin position="1"/>
        <end position="38"/>
    </location>
</feature>
<name>A0A8T3C639_DENNO</name>
<evidence type="ECO:0000313" key="4">
    <source>
        <dbReference type="Proteomes" id="UP000829196"/>
    </source>
</evidence>
<dbReference type="InterPro" id="IPR045880">
    <property type="entry name" value="ZCF37"/>
</dbReference>
<keyword evidence="2" id="KW-0472">Membrane</keyword>
<dbReference type="Proteomes" id="UP000829196">
    <property type="component" value="Unassembled WGS sequence"/>
</dbReference>
<evidence type="ECO:0000256" key="1">
    <source>
        <dbReference type="SAM" id="MobiDB-lite"/>
    </source>
</evidence>
<feature type="compositionally biased region" description="Low complexity" evidence="1">
    <location>
        <begin position="112"/>
        <end position="123"/>
    </location>
</feature>
<dbReference type="PANTHER" id="PTHR35275">
    <property type="entry name" value="ZCF37"/>
    <property type="match status" value="1"/>
</dbReference>
<evidence type="ECO:0000256" key="2">
    <source>
        <dbReference type="SAM" id="Phobius"/>
    </source>
</evidence>
<sequence length="234" mass="26056">MFCGSSSFHHDADDSPASSPKAAKKKSNRNKNPYSSRGLDKFTSVLSELEAKREKIMASTGAQGISMVRFMYSNSQDWIPIIVRIREDRNNNNNQIVAAGEKKPEEIPLPAPAATTPAPAPETKVGRRLSDKSPWWKWRSSYFMPAMMVLILVCLAVFGRVFAICCTSIWWYLVPSDDGDQKNKRRVSKKKEYVKRLSDKRTLSTATATAAAVGQGKKIQELGSPRGTNNAKKE</sequence>
<comment type="caution">
    <text evidence="3">The sequence shown here is derived from an EMBL/GenBank/DDBJ whole genome shotgun (WGS) entry which is preliminary data.</text>
</comment>
<dbReference type="EMBL" id="JAGYWB010000004">
    <property type="protein sequence ID" value="KAI0525051.1"/>
    <property type="molecule type" value="Genomic_DNA"/>
</dbReference>
<accession>A0A8T3C639</accession>
<proteinExistence type="predicted"/>
<feature type="transmembrane region" description="Helical" evidence="2">
    <location>
        <begin position="142"/>
        <end position="173"/>
    </location>
</feature>
<gene>
    <name evidence="3" type="ORF">KFK09_004441</name>
</gene>
<keyword evidence="2" id="KW-1133">Transmembrane helix</keyword>
<dbReference type="AlphaFoldDB" id="A0A8T3C639"/>